<gene>
    <name evidence="1" type="ORF">I5Q82_16170</name>
</gene>
<reference evidence="1 2" key="1">
    <citation type="submission" date="2020-11" db="EMBL/GenBank/DDBJ databases">
        <title>Closed and high quality bacterial genomes of the OMM12 community.</title>
        <authorList>
            <person name="Marbouty M."/>
            <person name="Lamy-Besnier Q."/>
            <person name="Debarbieux L."/>
            <person name="Koszul R."/>
        </authorList>
    </citation>
    <scope>NUCLEOTIDE SEQUENCE [LARGE SCALE GENOMIC DNA]</scope>
    <source>
        <strain evidence="1 2">KB18</strain>
    </source>
</reference>
<evidence type="ECO:0000313" key="1">
    <source>
        <dbReference type="EMBL" id="QQR32164.1"/>
    </source>
</evidence>
<accession>A0AA92QZ55</accession>
<dbReference type="AlphaFoldDB" id="A0AA92QZ55"/>
<dbReference type="Proteomes" id="UP000596035">
    <property type="component" value="Chromosome"/>
</dbReference>
<sequence>MKMQLPLGRARAFEAARKQGFVWGWEAGNKGPVSAADRAYMKAPIPRPLSQTSGHRDYMCGNTHPFLRAFFLKIEMGGKAILGLFRLDYLSAKTGKTVNGGAESAVHLDR</sequence>
<name>A0AA92QZ55_9FIRM</name>
<dbReference type="EMBL" id="CP065321">
    <property type="protein sequence ID" value="QQR32164.1"/>
    <property type="molecule type" value="Genomic_DNA"/>
</dbReference>
<evidence type="ECO:0000313" key="2">
    <source>
        <dbReference type="Proteomes" id="UP000596035"/>
    </source>
</evidence>
<organism evidence="1 2">
    <name type="scientific">Acutalibacter muris</name>
    <dbReference type="NCBI Taxonomy" id="1796620"/>
    <lineage>
        <taxon>Bacteria</taxon>
        <taxon>Bacillati</taxon>
        <taxon>Bacillota</taxon>
        <taxon>Clostridia</taxon>
        <taxon>Eubacteriales</taxon>
        <taxon>Acutalibacteraceae</taxon>
        <taxon>Acutalibacter</taxon>
    </lineage>
</organism>
<proteinExistence type="predicted"/>
<protein>
    <submittedName>
        <fullName evidence="1">Uncharacterized protein</fullName>
    </submittedName>
</protein>